<accession>A0ABR6RK57</accession>
<feature type="non-terminal residue" evidence="2">
    <location>
        <position position="1"/>
    </location>
</feature>
<protein>
    <submittedName>
        <fullName evidence="2">Uncharacterized protein</fullName>
    </submittedName>
</protein>
<evidence type="ECO:0000313" key="3">
    <source>
        <dbReference type="Proteomes" id="UP000562492"/>
    </source>
</evidence>
<dbReference type="Proteomes" id="UP000562492">
    <property type="component" value="Unassembled WGS sequence"/>
</dbReference>
<evidence type="ECO:0000256" key="1">
    <source>
        <dbReference type="SAM" id="MobiDB-lite"/>
    </source>
</evidence>
<feature type="compositionally biased region" description="Polar residues" evidence="1">
    <location>
        <begin position="174"/>
        <end position="184"/>
    </location>
</feature>
<reference evidence="2 3" key="1">
    <citation type="submission" date="2020-08" db="EMBL/GenBank/DDBJ databases">
        <title>Functional genomics of gut bacteria from endangered species of beetles.</title>
        <authorList>
            <person name="Carlos-Shanley C."/>
        </authorList>
    </citation>
    <scope>NUCLEOTIDE SEQUENCE [LARGE SCALE GENOMIC DNA]</scope>
    <source>
        <strain evidence="2 3">S00124</strain>
    </source>
</reference>
<feature type="region of interest" description="Disordered" evidence="1">
    <location>
        <begin position="164"/>
        <end position="184"/>
    </location>
</feature>
<name>A0ABR6RK57_9BURK</name>
<keyword evidence="3" id="KW-1185">Reference proteome</keyword>
<feature type="compositionally biased region" description="Polar residues" evidence="1">
    <location>
        <begin position="103"/>
        <end position="129"/>
    </location>
</feature>
<dbReference type="RefSeq" id="WP_221452122.1">
    <property type="nucleotide sequence ID" value="NZ_JACHKZ010000031.1"/>
</dbReference>
<organism evidence="2 3">
    <name type="scientific">Comamonas odontotermitis</name>
    <dbReference type="NCBI Taxonomy" id="379895"/>
    <lineage>
        <taxon>Bacteria</taxon>
        <taxon>Pseudomonadati</taxon>
        <taxon>Pseudomonadota</taxon>
        <taxon>Betaproteobacteria</taxon>
        <taxon>Burkholderiales</taxon>
        <taxon>Comamonadaceae</taxon>
        <taxon>Comamonas</taxon>
    </lineage>
</organism>
<sequence>SWARPKRWPWHNYVWGLGRLSLKPIYATKPFGTTIFIWEGMRLIEERRGGNTISYVYEPGSYVPLARLDADGERTDQGGLGTKGDAALPPLPQAGEGWGEGAGNSTASKTIASSAPPENTRAQSHSKSAANDAESRYWASLNETARQKAQALQIQDWGNAASKGTEGLAANAGQARSTTSTPTR</sequence>
<proteinExistence type="predicted"/>
<feature type="region of interest" description="Disordered" evidence="1">
    <location>
        <begin position="71"/>
        <end position="135"/>
    </location>
</feature>
<gene>
    <name evidence="2" type="ORF">HNP33_003639</name>
</gene>
<dbReference type="EMBL" id="JACHKZ010000031">
    <property type="protein sequence ID" value="MBB6579526.1"/>
    <property type="molecule type" value="Genomic_DNA"/>
</dbReference>
<comment type="caution">
    <text evidence="2">The sequence shown here is derived from an EMBL/GenBank/DDBJ whole genome shotgun (WGS) entry which is preliminary data.</text>
</comment>
<evidence type="ECO:0000313" key="2">
    <source>
        <dbReference type="EMBL" id="MBB6579526.1"/>
    </source>
</evidence>